<evidence type="ECO:0008006" key="3">
    <source>
        <dbReference type="Google" id="ProtNLM"/>
    </source>
</evidence>
<organism evidence="1 2">
    <name type="scientific">Aliisedimentitalea scapharcae</name>
    <dbReference type="NCBI Taxonomy" id="1524259"/>
    <lineage>
        <taxon>Bacteria</taxon>
        <taxon>Pseudomonadati</taxon>
        <taxon>Pseudomonadota</taxon>
        <taxon>Alphaproteobacteria</taxon>
        <taxon>Rhodobacterales</taxon>
        <taxon>Roseobacteraceae</taxon>
        <taxon>Aliisedimentitalea</taxon>
    </lineage>
</organism>
<proteinExistence type="predicted"/>
<evidence type="ECO:0000313" key="1">
    <source>
        <dbReference type="EMBL" id="WZK90898.1"/>
    </source>
</evidence>
<evidence type="ECO:0000313" key="2">
    <source>
        <dbReference type="Proteomes" id="UP001623232"/>
    </source>
</evidence>
<reference evidence="1 2" key="1">
    <citation type="submission" date="2023-04" db="EMBL/GenBank/DDBJ databases">
        <title>Complete genome sequence of Alisedimentitalea scapharcae.</title>
        <authorList>
            <person name="Rong J.-C."/>
            <person name="Yi M.-L."/>
            <person name="Zhao Q."/>
        </authorList>
    </citation>
    <scope>NUCLEOTIDE SEQUENCE [LARGE SCALE GENOMIC DNA]</scope>
    <source>
        <strain evidence="1 2">KCTC 42119</strain>
    </source>
</reference>
<dbReference type="Proteomes" id="UP001623232">
    <property type="component" value="Chromosome"/>
</dbReference>
<protein>
    <recommendedName>
        <fullName evidence="3">YfaZ</fullName>
    </recommendedName>
</protein>
<dbReference type="RefSeq" id="WP_406650159.1">
    <property type="nucleotide sequence ID" value="NZ_CP123584.1"/>
</dbReference>
<sequence>MAIRDQRDPRSIMARFGRIGCIALGVGIGGLAGIGTGSAEGWLPTSTVTPVQLSVGQRADMPGGDAVFGVMLRRGEPLFQHHTGQARAVNQVAVGTRFGSGALAGFVGVGSPLSPGHHGHWTELPMSLGFDYVPAQRVLFTGEILFPAEQFTGRAPSAPGGHSVLLSASFRF</sequence>
<accession>A0ABZ2XYY9</accession>
<name>A0ABZ2XYY9_9RHOB</name>
<keyword evidence="2" id="KW-1185">Reference proteome</keyword>
<dbReference type="EMBL" id="CP123584">
    <property type="protein sequence ID" value="WZK90898.1"/>
    <property type="molecule type" value="Genomic_DNA"/>
</dbReference>
<gene>
    <name evidence="1" type="ORF">QEZ52_10215</name>
</gene>